<dbReference type="Pfam" id="PF01040">
    <property type="entry name" value="UbiA"/>
    <property type="match status" value="1"/>
</dbReference>
<reference evidence="10" key="1">
    <citation type="submission" date="2023-06" db="EMBL/GenBank/DDBJ databases">
        <title>Genomic of Agaribacillus aureum.</title>
        <authorList>
            <person name="Wang G."/>
        </authorList>
    </citation>
    <scope>NUCLEOTIDE SEQUENCE</scope>
    <source>
        <strain evidence="10">BMA12</strain>
    </source>
</reference>
<organism evidence="10 11">
    <name type="scientific">Agaribacillus aureus</name>
    <dbReference type="NCBI Taxonomy" id="3051825"/>
    <lineage>
        <taxon>Bacteria</taxon>
        <taxon>Pseudomonadati</taxon>
        <taxon>Bacteroidota</taxon>
        <taxon>Cytophagia</taxon>
        <taxon>Cytophagales</taxon>
        <taxon>Splendidivirgaceae</taxon>
        <taxon>Agaribacillus</taxon>
    </lineage>
</organism>
<dbReference type="InterPro" id="IPR044878">
    <property type="entry name" value="UbiA_sf"/>
</dbReference>
<name>A0ABT8L376_9BACT</name>
<feature type="transmembrane region" description="Helical" evidence="8">
    <location>
        <begin position="97"/>
        <end position="116"/>
    </location>
</feature>
<evidence type="ECO:0000256" key="1">
    <source>
        <dbReference type="ARBA" id="ARBA00004141"/>
    </source>
</evidence>
<keyword evidence="7 8" id="KW-0472">Membrane</keyword>
<dbReference type="GO" id="GO:0046428">
    <property type="term" value="F:1,4-dihydroxy-2-naphthoate polyprenyltransferase activity"/>
    <property type="evidence" value="ECO:0007669"/>
    <property type="project" value="UniProtKB-EC"/>
</dbReference>
<feature type="transmembrane region" description="Helical" evidence="8">
    <location>
        <begin position="155"/>
        <end position="173"/>
    </location>
</feature>
<dbReference type="EC" id="2.5.1.74" evidence="8 9"/>
<evidence type="ECO:0000256" key="3">
    <source>
        <dbReference type="ARBA" id="ARBA00022475"/>
    </source>
</evidence>
<keyword evidence="2 8" id="KW-0474">Menaquinone biosynthesis</keyword>
<proteinExistence type="inferred from homology"/>
<keyword evidence="3 8" id="KW-1003">Cell membrane</keyword>
<feature type="transmembrane region" description="Helical" evidence="8">
    <location>
        <begin position="12"/>
        <end position="33"/>
    </location>
</feature>
<keyword evidence="6 8" id="KW-1133">Transmembrane helix</keyword>
<dbReference type="InterPro" id="IPR000537">
    <property type="entry name" value="UbiA_prenyltransferase"/>
</dbReference>
<comment type="similarity">
    <text evidence="8">Belongs to the MenA family. Type 1 subfamily.</text>
</comment>
<evidence type="ECO:0000256" key="8">
    <source>
        <dbReference type="HAMAP-Rule" id="MF_01937"/>
    </source>
</evidence>
<keyword evidence="5 8" id="KW-0812">Transmembrane</keyword>
<dbReference type="RefSeq" id="WP_346756260.1">
    <property type="nucleotide sequence ID" value="NZ_JAUJEB010000001.1"/>
</dbReference>
<sequence>MEKSANIKSWISAFRLRTLPLALASIGMGSFLAASVQRFNMAIFVLCATTTICLQILSNLANDYGDSVNGADHEQRQGPSRAVQAGHISAEAMKRGIVIFVVLSLLSGIYLLYIALGWNLKTFLFFLATGLGAILAAMAYTIGKKPYGYIGLGDLSVLLFFGIVGVIGSFYLYTGLISWQYLFPALSCGLFSMAVLNVNNIRDIASDKLAGKMSIPVRIGRKKAVIYHWVLLITGLLAALVFTFLNFNSYFQLLFLITVPLLLKNGIAVAKNTAPRHLDPYLKQMALTTLLFVLTFGFGLLI</sequence>
<comment type="caution">
    <text evidence="10">The sequence shown here is derived from an EMBL/GenBank/DDBJ whole genome shotgun (WGS) entry which is preliminary data.</text>
</comment>
<evidence type="ECO:0000256" key="2">
    <source>
        <dbReference type="ARBA" id="ARBA00022428"/>
    </source>
</evidence>
<dbReference type="PANTHER" id="PTHR13929:SF0">
    <property type="entry name" value="UBIA PRENYLTRANSFERASE DOMAIN-CONTAINING PROTEIN 1"/>
    <property type="match status" value="1"/>
</dbReference>
<dbReference type="NCBIfam" id="NF004750">
    <property type="entry name" value="PRK06080.1-2"/>
    <property type="match status" value="1"/>
</dbReference>
<dbReference type="EMBL" id="JAUJEB010000001">
    <property type="protein sequence ID" value="MDN5210921.1"/>
    <property type="molecule type" value="Genomic_DNA"/>
</dbReference>
<feature type="transmembrane region" description="Helical" evidence="8">
    <location>
        <begin position="39"/>
        <end position="57"/>
    </location>
</feature>
<comment type="pathway">
    <text evidence="8">Quinol/quinone metabolism; menaquinone biosynthesis; menaquinol from 1,4-dihydroxy-2-naphthoate: step 1/2.</text>
</comment>
<feature type="transmembrane region" description="Helical" evidence="8">
    <location>
        <begin position="122"/>
        <end position="143"/>
    </location>
</feature>
<evidence type="ECO:0000256" key="9">
    <source>
        <dbReference type="NCBIfam" id="TIGR00751"/>
    </source>
</evidence>
<dbReference type="NCBIfam" id="TIGR00751">
    <property type="entry name" value="menA"/>
    <property type="match status" value="1"/>
</dbReference>
<accession>A0ABT8L376</accession>
<feature type="transmembrane region" description="Helical" evidence="8">
    <location>
        <begin position="179"/>
        <end position="198"/>
    </location>
</feature>
<dbReference type="InterPro" id="IPR004657">
    <property type="entry name" value="MenA"/>
</dbReference>
<evidence type="ECO:0000256" key="6">
    <source>
        <dbReference type="ARBA" id="ARBA00022989"/>
    </source>
</evidence>
<dbReference type="Gene3D" id="1.10.357.140">
    <property type="entry name" value="UbiA prenyltransferase"/>
    <property type="match status" value="1"/>
</dbReference>
<dbReference type="Gene3D" id="1.20.120.1780">
    <property type="entry name" value="UbiA prenyltransferase"/>
    <property type="match status" value="1"/>
</dbReference>
<keyword evidence="11" id="KW-1185">Reference proteome</keyword>
<keyword evidence="4 8" id="KW-0808">Transferase</keyword>
<evidence type="ECO:0000313" key="11">
    <source>
        <dbReference type="Proteomes" id="UP001172083"/>
    </source>
</evidence>
<protein>
    <recommendedName>
        <fullName evidence="8 9">1,4-dihydroxy-2-naphthoate octaprenyltransferase</fullName>
        <shortName evidence="8">DHNA-octaprenyltransferase</shortName>
        <ecNumber evidence="8 9">2.5.1.74</ecNumber>
    </recommendedName>
</protein>
<evidence type="ECO:0000256" key="5">
    <source>
        <dbReference type="ARBA" id="ARBA00022692"/>
    </source>
</evidence>
<dbReference type="HAMAP" id="MF_01937">
    <property type="entry name" value="MenA_1"/>
    <property type="match status" value="1"/>
</dbReference>
<dbReference type="InterPro" id="IPR026046">
    <property type="entry name" value="UBIAD1"/>
</dbReference>
<dbReference type="CDD" id="cd13962">
    <property type="entry name" value="PT_UbiA_UBIAD1"/>
    <property type="match status" value="1"/>
</dbReference>
<feature type="transmembrane region" description="Helical" evidence="8">
    <location>
        <begin position="281"/>
        <end position="301"/>
    </location>
</feature>
<gene>
    <name evidence="8" type="primary">menA</name>
    <name evidence="10" type="ORF">QQ020_02640</name>
</gene>
<evidence type="ECO:0000313" key="10">
    <source>
        <dbReference type="EMBL" id="MDN5210921.1"/>
    </source>
</evidence>
<dbReference type="PIRSF" id="PIRSF005355">
    <property type="entry name" value="UBIAD1"/>
    <property type="match status" value="1"/>
</dbReference>
<dbReference type="PANTHER" id="PTHR13929">
    <property type="entry name" value="1,4-DIHYDROXY-2-NAPHTHOATE OCTAPRENYLTRANSFERASE"/>
    <property type="match status" value="1"/>
</dbReference>
<comment type="subcellular location">
    <subcellularLocation>
        <location evidence="8">Cell membrane</location>
        <topology evidence="8">Multi-pass membrane protein</topology>
    </subcellularLocation>
    <subcellularLocation>
        <location evidence="1">Membrane</location>
        <topology evidence="1">Multi-pass membrane protein</topology>
    </subcellularLocation>
</comment>
<dbReference type="Proteomes" id="UP001172083">
    <property type="component" value="Unassembled WGS sequence"/>
</dbReference>
<evidence type="ECO:0000256" key="4">
    <source>
        <dbReference type="ARBA" id="ARBA00022679"/>
    </source>
</evidence>
<comment type="function">
    <text evidence="8">Conversion of 1,4-dihydroxy-2-naphthoate (DHNA) to demethylmenaquinone (DMK).</text>
</comment>
<feature type="transmembrane region" description="Helical" evidence="8">
    <location>
        <begin position="224"/>
        <end position="244"/>
    </location>
</feature>
<evidence type="ECO:0000256" key="7">
    <source>
        <dbReference type="ARBA" id="ARBA00023136"/>
    </source>
</evidence>
<comment type="catalytic activity">
    <reaction evidence="8">
        <text>an all-trans-polyprenyl diphosphate + 1,4-dihydroxy-2-naphthoate + H(+) = a 2-demethylmenaquinol + CO2 + diphosphate</text>
        <dbReference type="Rhea" id="RHEA:26478"/>
        <dbReference type="Rhea" id="RHEA-COMP:9563"/>
        <dbReference type="Rhea" id="RHEA-COMP:9564"/>
        <dbReference type="ChEBI" id="CHEBI:11173"/>
        <dbReference type="ChEBI" id="CHEBI:15378"/>
        <dbReference type="ChEBI" id="CHEBI:16526"/>
        <dbReference type="ChEBI" id="CHEBI:33019"/>
        <dbReference type="ChEBI" id="CHEBI:55437"/>
        <dbReference type="ChEBI" id="CHEBI:58914"/>
        <dbReference type="EC" id="2.5.1.74"/>
    </reaction>
</comment>